<comment type="caution">
    <text evidence="1">The sequence shown here is derived from an EMBL/GenBank/DDBJ whole genome shotgun (WGS) entry which is preliminary data.</text>
</comment>
<dbReference type="EMBL" id="JAWDGP010003406">
    <property type="protein sequence ID" value="KAK3774510.1"/>
    <property type="molecule type" value="Genomic_DNA"/>
</dbReference>
<dbReference type="Proteomes" id="UP001283361">
    <property type="component" value="Unassembled WGS sequence"/>
</dbReference>
<proteinExistence type="predicted"/>
<evidence type="ECO:0000313" key="1">
    <source>
        <dbReference type="EMBL" id="KAK3774510.1"/>
    </source>
</evidence>
<name>A0AAE1DLS3_9GAST</name>
<keyword evidence="2" id="KW-1185">Reference proteome</keyword>
<gene>
    <name evidence="1" type="ORF">RRG08_049446</name>
</gene>
<protein>
    <submittedName>
        <fullName evidence="1">Uncharacterized protein</fullName>
    </submittedName>
</protein>
<reference evidence="1" key="1">
    <citation type="journal article" date="2023" name="G3 (Bethesda)">
        <title>A reference genome for the long-term kleptoplast-retaining sea slug Elysia crispata morphotype clarki.</title>
        <authorList>
            <person name="Eastman K.E."/>
            <person name="Pendleton A.L."/>
            <person name="Shaikh M.A."/>
            <person name="Suttiyut T."/>
            <person name="Ogas R."/>
            <person name="Tomko P."/>
            <person name="Gavelis G."/>
            <person name="Widhalm J.R."/>
            <person name="Wisecaver J.H."/>
        </authorList>
    </citation>
    <scope>NUCLEOTIDE SEQUENCE</scope>
    <source>
        <strain evidence="1">ECLA1</strain>
    </source>
</reference>
<sequence>MESEAEKRVGKGFNVEEGEVVGVGGKEALKRIGRKEVVLERGDIKVFHVYSIFYSVFIHHNMSQLGAISESFSSLARLHTAEPFCEISSHPDNTQKTLGEIREPSVGSYLTDPHITRHL</sequence>
<accession>A0AAE1DLS3</accession>
<organism evidence="1 2">
    <name type="scientific">Elysia crispata</name>
    <name type="common">lettuce slug</name>
    <dbReference type="NCBI Taxonomy" id="231223"/>
    <lineage>
        <taxon>Eukaryota</taxon>
        <taxon>Metazoa</taxon>
        <taxon>Spiralia</taxon>
        <taxon>Lophotrochozoa</taxon>
        <taxon>Mollusca</taxon>
        <taxon>Gastropoda</taxon>
        <taxon>Heterobranchia</taxon>
        <taxon>Euthyneura</taxon>
        <taxon>Panpulmonata</taxon>
        <taxon>Sacoglossa</taxon>
        <taxon>Placobranchoidea</taxon>
        <taxon>Plakobranchidae</taxon>
        <taxon>Elysia</taxon>
    </lineage>
</organism>
<evidence type="ECO:0000313" key="2">
    <source>
        <dbReference type="Proteomes" id="UP001283361"/>
    </source>
</evidence>
<dbReference type="AlphaFoldDB" id="A0AAE1DLS3"/>